<evidence type="ECO:0000256" key="1">
    <source>
        <dbReference type="SAM" id="Phobius"/>
    </source>
</evidence>
<dbReference type="AlphaFoldDB" id="A0A848MJM3"/>
<feature type="transmembrane region" description="Helical" evidence="1">
    <location>
        <begin position="176"/>
        <end position="200"/>
    </location>
</feature>
<comment type="caution">
    <text evidence="2">The sequence shown here is derived from an EMBL/GenBank/DDBJ whole genome shotgun (WGS) entry which is preliminary data.</text>
</comment>
<reference evidence="2 3" key="1">
    <citation type="submission" date="2020-01" db="EMBL/GenBank/DDBJ databases">
        <authorList>
            <person name="Lee S.D."/>
        </authorList>
    </citation>
    <scope>NUCLEOTIDE SEQUENCE [LARGE SCALE GENOMIC DNA]</scope>
    <source>
        <strain evidence="2 3">SAP-1</strain>
    </source>
</reference>
<feature type="transmembrane region" description="Helical" evidence="1">
    <location>
        <begin position="12"/>
        <end position="32"/>
    </location>
</feature>
<keyword evidence="1" id="KW-0812">Transmembrane</keyword>
<keyword evidence="3" id="KW-1185">Reference proteome</keyword>
<evidence type="ECO:0000313" key="3">
    <source>
        <dbReference type="Proteomes" id="UP000585363"/>
    </source>
</evidence>
<feature type="transmembrane region" description="Helical" evidence="1">
    <location>
        <begin position="132"/>
        <end position="150"/>
    </location>
</feature>
<dbReference type="RefSeq" id="WP_169403161.1">
    <property type="nucleotide sequence ID" value="NZ_JAADJU010000005.1"/>
</dbReference>
<feature type="transmembrane region" description="Helical" evidence="1">
    <location>
        <begin position="52"/>
        <end position="85"/>
    </location>
</feature>
<organism evidence="2 3">
    <name type="scientific">Rouxiella aceris</name>
    <dbReference type="NCBI Taxonomy" id="2703884"/>
    <lineage>
        <taxon>Bacteria</taxon>
        <taxon>Pseudomonadati</taxon>
        <taxon>Pseudomonadota</taxon>
        <taxon>Gammaproteobacteria</taxon>
        <taxon>Enterobacterales</taxon>
        <taxon>Yersiniaceae</taxon>
        <taxon>Rouxiella</taxon>
    </lineage>
</organism>
<feature type="transmembrane region" description="Helical" evidence="1">
    <location>
        <begin position="313"/>
        <end position="335"/>
    </location>
</feature>
<dbReference type="EMBL" id="JAADJU010000005">
    <property type="protein sequence ID" value="NMP27453.1"/>
    <property type="molecule type" value="Genomic_DNA"/>
</dbReference>
<gene>
    <name evidence="2" type="ORF">GW590_11305</name>
</gene>
<keyword evidence="1" id="KW-0472">Membrane</keyword>
<feature type="transmembrane region" description="Helical" evidence="1">
    <location>
        <begin position="243"/>
        <end position="261"/>
    </location>
</feature>
<reference evidence="2 3" key="2">
    <citation type="submission" date="2020-06" db="EMBL/GenBank/DDBJ databases">
        <title>Polyphasic characterization of a Rahnella strain isolated from tree sap.</title>
        <authorList>
            <person name="Kim I.S."/>
        </authorList>
    </citation>
    <scope>NUCLEOTIDE SEQUENCE [LARGE SCALE GENOMIC DNA]</scope>
    <source>
        <strain evidence="2 3">SAP-1</strain>
    </source>
</reference>
<proteinExistence type="predicted"/>
<sequence>MNLQIDYIKLSKATLSLLPLSLIFGCFILWSYLNDIGRIDLLPSVIDSKGTFIALIISFFTLSVGLLIILCLPSMMLCQMCFLTWNNEFSRVINLSRIPFISCSTSILYIASIIIFSLISEIPYYIKDYISIITPLLLLPITFIVVHFFSKKRKKIHIYYKKGKEIRNKKFIKEKIIISFFSFSSGMTITIPLLLILNISTLNSNAGLIVFCVISIILVFISFSPAIVFFGAGGFKTNIKDSVIYFIMSALTVFIIIMSSLPNFSSLVVRSALKNIGVIESESHIYSLKKQHYTHDMFPTSVWTHINSASDEYLFITGTVIFSLGDNVLICPTFVTDAQNKYRKYNLDNLFSHNETDFEKKHLKQIIKSCALINRSDITRWDGILDGKNVLNP</sequence>
<keyword evidence="1" id="KW-1133">Transmembrane helix</keyword>
<feature type="transmembrane region" description="Helical" evidence="1">
    <location>
        <begin position="206"/>
        <end position="231"/>
    </location>
</feature>
<evidence type="ECO:0000313" key="2">
    <source>
        <dbReference type="EMBL" id="NMP27453.1"/>
    </source>
</evidence>
<name>A0A848MJM3_9GAMM</name>
<accession>A0A848MJM3</accession>
<dbReference type="Proteomes" id="UP000585363">
    <property type="component" value="Unassembled WGS sequence"/>
</dbReference>
<protein>
    <submittedName>
        <fullName evidence="2">Uncharacterized protein</fullName>
    </submittedName>
</protein>